<comment type="caution">
    <text evidence="2">The sequence shown here is derived from an EMBL/GenBank/DDBJ whole genome shotgun (WGS) entry which is preliminary data.</text>
</comment>
<keyword evidence="3" id="KW-1185">Reference proteome</keyword>
<reference evidence="2 3" key="1">
    <citation type="submission" date="2018-07" db="EMBL/GenBank/DDBJ databases">
        <title>Corallincola holothuriorum sp. nov., a new facultative anaerobe isolated from sea cucumber Apostichopus japonicus.</title>
        <authorList>
            <person name="Xia H."/>
        </authorList>
    </citation>
    <scope>NUCLEOTIDE SEQUENCE [LARGE SCALE GENOMIC DNA]</scope>
    <source>
        <strain evidence="2 3">C4</strain>
    </source>
</reference>
<evidence type="ECO:0000313" key="3">
    <source>
        <dbReference type="Proteomes" id="UP000252558"/>
    </source>
</evidence>
<dbReference type="Pfam" id="PF15567">
    <property type="entry name" value="Imm35"/>
    <property type="match status" value="1"/>
</dbReference>
<dbReference type="AlphaFoldDB" id="A0A368NQV5"/>
<dbReference type="OrthoDB" id="3542635at2"/>
<protein>
    <recommendedName>
        <fullName evidence="1">Immunity protein 35 domain-containing protein</fullName>
    </recommendedName>
</protein>
<evidence type="ECO:0000313" key="2">
    <source>
        <dbReference type="EMBL" id="RCU52932.1"/>
    </source>
</evidence>
<gene>
    <name evidence="2" type="ORF">DU002_00005</name>
</gene>
<name>A0A368NQV5_9GAMM</name>
<organism evidence="2 3">
    <name type="scientific">Corallincola holothuriorum</name>
    <dbReference type="NCBI Taxonomy" id="2282215"/>
    <lineage>
        <taxon>Bacteria</taxon>
        <taxon>Pseudomonadati</taxon>
        <taxon>Pseudomonadota</taxon>
        <taxon>Gammaproteobacteria</taxon>
        <taxon>Alteromonadales</taxon>
        <taxon>Psychromonadaceae</taxon>
        <taxon>Corallincola</taxon>
    </lineage>
</organism>
<dbReference type="EMBL" id="QPID01000001">
    <property type="protein sequence ID" value="RCU52932.1"/>
    <property type="molecule type" value="Genomic_DNA"/>
</dbReference>
<evidence type="ECO:0000259" key="1">
    <source>
        <dbReference type="Pfam" id="PF15567"/>
    </source>
</evidence>
<proteinExistence type="predicted"/>
<dbReference type="Proteomes" id="UP000252558">
    <property type="component" value="Unassembled WGS sequence"/>
</dbReference>
<sequence>MTKEEALKLVEVELGRAKDKCNPIDCVVLEKKTIEKPWGWVFFYQSKEYVETGNFIYMLGGNAPYIVNRHTGELSETGTCEPIEYYIEEYEKSLPRGT</sequence>
<accession>A0A368NQV5</accession>
<dbReference type="InterPro" id="IPR029082">
    <property type="entry name" value="Imm35"/>
</dbReference>
<feature type="domain" description="Immunity protein 35" evidence="1">
    <location>
        <begin position="5"/>
        <end position="83"/>
    </location>
</feature>